<evidence type="ECO:0000313" key="1">
    <source>
        <dbReference type="EMBL" id="SBW79889.1"/>
    </source>
</evidence>
<dbReference type="EMBL" id="LT599583">
    <property type="protein sequence ID" value="SBW79889.1"/>
    <property type="molecule type" value="Genomic_DNA"/>
</dbReference>
<dbReference type="AlphaFoldDB" id="A0A1D3JUV8"/>
<sequence length="293" mass="32982">MRLISARQAWREALHESRDSVLAAAQERIKLGKRGRVIGETMPSMRDSNGRCAHMLAAGLVQSAIGTLPKPLQHFGHALYSPVANGQDINVAHALVWLTVDLGECTAKRKEVAYWMALAAIKSHQAAVNGREAWGPGRVVEFVHDWYGTKVSVSHWARDWAAIWAAIASTVDTLDAKALKPVAAVIVKMAERRVFGTSRWDLYDREHVADLRAEAYAARRDASRSALHARLNAMGTEQLRRWFRRMNAYGAAYRREWGSDTQENPGRHLVYSDRISEYWSQRQRVGDVTKRVA</sequence>
<reference evidence="2" key="1">
    <citation type="submission" date="2016-07" db="EMBL/GenBank/DDBJ databases">
        <authorList>
            <person name="Florea S."/>
            <person name="Webb J.S."/>
            <person name="Jaromczyk J."/>
            <person name="Schardl C.L."/>
        </authorList>
    </citation>
    <scope>NUCLEOTIDE SEQUENCE [LARGE SCALE GENOMIC DNA]</scope>
    <source>
        <strain evidence="2">1YdBTEX2</strain>
    </source>
</reference>
<accession>A0A1D3JUV8</accession>
<evidence type="ECO:0000313" key="2">
    <source>
        <dbReference type="Proteomes" id="UP000245431"/>
    </source>
</evidence>
<name>A0A1D3JUV8_PSEVE</name>
<gene>
    <name evidence="1" type="ORF">PVE_R1G2003</name>
</gene>
<protein>
    <submittedName>
        <fullName evidence="1">Uncharacterized protein</fullName>
    </submittedName>
</protein>
<dbReference type="Proteomes" id="UP000245431">
    <property type="component" value="Chromosome PVE_r1"/>
</dbReference>
<proteinExistence type="predicted"/>
<organism evidence="1 2">
    <name type="scientific">Pseudomonas veronii 1YdBTEX2</name>
    <dbReference type="NCBI Taxonomy" id="1295141"/>
    <lineage>
        <taxon>Bacteria</taxon>
        <taxon>Pseudomonadati</taxon>
        <taxon>Pseudomonadota</taxon>
        <taxon>Gammaproteobacteria</taxon>
        <taxon>Pseudomonadales</taxon>
        <taxon>Pseudomonadaceae</taxon>
        <taxon>Pseudomonas</taxon>
    </lineage>
</organism>